<gene>
    <name evidence="3" type="ordered locus">Krad_2484</name>
</gene>
<sequence>MNPVHSGSAAAAAAPSIVVHTSERPEGAAALRWALQHVEERAAQYPGTTTVHVVLSHSDREGGRTFFSPAVLEDLQAQLSGSGLPHQVHEPTDDPAGQVIDLAENVQAQLVVTGVARRSATMKFILGSHTQRILLGADCPVVAVKH</sequence>
<dbReference type="PANTHER" id="PTHR46268:SF6">
    <property type="entry name" value="UNIVERSAL STRESS PROTEIN UP12"/>
    <property type="match status" value="1"/>
</dbReference>
<name>A6WAX1_KINRD</name>
<dbReference type="InterPro" id="IPR006016">
    <property type="entry name" value="UspA"/>
</dbReference>
<protein>
    <submittedName>
        <fullName evidence="3">UspA domain protein</fullName>
    </submittedName>
</protein>
<dbReference type="Proteomes" id="UP000001116">
    <property type="component" value="Chromosome"/>
</dbReference>
<proteinExistence type="inferred from homology"/>
<dbReference type="Pfam" id="PF00582">
    <property type="entry name" value="Usp"/>
    <property type="match status" value="1"/>
</dbReference>
<evidence type="ECO:0000313" key="4">
    <source>
        <dbReference type="Proteomes" id="UP000001116"/>
    </source>
</evidence>
<dbReference type="SUPFAM" id="SSF52402">
    <property type="entry name" value="Adenine nucleotide alpha hydrolases-like"/>
    <property type="match status" value="1"/>
</dbReference>
<dbReference type="EMBL" id="CP000750">
    <property type="protein sequence ID" value="ABS03960.1"/>
    <property type="molecule type" value="Genomic_DNA"/>
</dbReference>
<comment type="similarity">
    <text evidence="1">Belongs to the universal stress protein A family.</text>
</comment>
<dbReference type="InterPro" id="IPR014729">
    <property type="entry name" value="Rossmann-like_a/b/a_fold"/>
</dbReference>
<accession>A6WAX1</accession>
<keyword evidence="4" id="KW-1185">Reference proteome</keyword>
<dbReference type="eggNOG" id="COG0589">
    <property type="taxonomic scope" value="Bacteria"/>
</dbReference>
<dbReference type="Gene3D" id="3.40.50.620">
    <property type="entry name" value="HUPs"/>
    <property type="match status" value="1"/>
</dbReference>
<evidence type="ECO:0000256" key="1">
    <source>
        <dbReference type="ARBA" id="ARBA00008791"/>
    </source>
</evidence>
<dbReference type="InterPro" id="IPR006015">
    <property type="entry name" value="Universal_stress_UspA"/>
</dbReference>
<dbReference type="PRINTS" id="PR01438">
    <property type="entry name" value="UNVRSLSTRESS"/>
</dbReference>
<dbReference type="PANTHER" id="PTHR46268">
    <property type="entry name" value="STRESS RESPONSE PROTEIN NHAX"/>
    <property type="match status" value="1"/>
</dbReference>
<dbReference type="OrthoDB" id="4614783at2"/>
<reference evidence="4" key="1">
    <citation type="journal article" date="2008" name="PLoS ONE">
        <title>Survival in nuclear waste, extreme resistance, and potential applications gleaned from the genome sequence of Kineococcus radiotolerans SRS30216.</title>
        <authorList>
            <person name="Bagwell C.E."/>
            <person name="Bhat S."/>
            <person name="Hawkins G.M."/>
            <person name="Smith B.W."/>
            <person name="Biswas T."/>
            <person name="Hoover T.R."/>
            <person name="Saunders E."/>
            <person name="Han C.S."/>
            <person name="Tsodikov O.V."/>
            <person name="Shimkets L.J."/>
        </authorList>
    </citation>
    <scope>NUCLEOTIDE SEQUENCE [LARGE SCALE GENOMIC DNA]</scope>
    <source>
        <strain evidence="4">ATCC BAA-149 / DSM 14245 / SRS30216</strain>
    </source>
</reference>
<dbReference type="STRING" id="266940.Krad_2484"/>
<dbReference type="AlphaFoldDB" id="A6WAX1"/>
<evidence type="ECO:0000259" key="2">
    <source>
        <dbReference type="Pfam" id="PF00582"/>
    </source>
</evidence>
<dbReference type="CDD" id="cd00293">
    <property type="entry name" value="USP-like"/>
    <property type="match status" value="1"/>
</dbReference>
<organism evidence="3 4">
    <name type="scientific">Kineococcus radiotolerans (strain ATCC BAA-149 / DSM 14245 / SRS30216)</name>
    <dbReference type="NCBI Taxonomy" id="266940"/>
    <lineage>
        <taxon>Bacteria</taxon>
        <taxon>Bacillati</taxon>
        <taxon>Actinomycetota</taxon>
        <taxon>Actinomycetes</taxon>
        <taxon>Kineosporiales</taxon>
        <taxon>Kineosporiaceae</taxon>
        <taxon>Kineococcus</taxon>
    </lineage>
</organism>
<dbReference type="HOGENOM" id="CLU_049301_19_2_11"/>
<dbReference type="KEGG" id="kra:Krad_2484"/>
<dbReference type="RefSeq" id="WP_012087825.1">
    <property type="nucleotide sequence ID" value="NC_009664.2"/>
</dbReference>
<feature type="domain" description="UspA" evidence="2">
    <location>
        <begin position="17"/>
        <end position="145"/>
    </location>
</feature>
<evidence type="ECO:0000313" key="3">
    <source>
        <dbReference type="EMBL" id="ABS03960.1"/>
    </source>
</evidence>